<dbReference type="InterPro" id="IPR000073">
    <property type="entry name" value="AB_hydrolase_1"/>
</dbReference>
<evidence type="ECO:0000259" key="1">
    <source>
        <dbReference type="Pfam" id="PF00561"/>
    </source>
</evidence>
<protein>
    <submittedName>
        <fullName evidence="2">Pimeloyl-ACP methyl ester carboxylesterase</fullName>
    </submittedName>
</protein>
<feature type="domain" description="AB hydrolase-1" evidence="1">
    <location>
        <begin position="20"/>
        <end position="119"/>
    </location>
</feature>
<dbReference type="InterPro" id="IPR029058">
    <property type="entry name" value="AB_hydrolase_fold"/>
</dbReference>
<dbReference type="AlphaFoldDB" id="A0A4R6SBF4"/>
<dbReference type="PANTHER" id="PTHR43433">
    <property type="entry name" value="HYDROLASE, ALPHA/BETA FOLD FAMILY PROTEIN"/>
    <property type="match status" value="1"/>
</dbReference>
<dbReference type="Proteomes" id="UP000295444">
    <property type="component" value="Unassembled WGS sequence"/>
</dbReference>
<dbReference type="Gene3D" id="3.40.50.1820">
    <property type="entry name" value="alpha/beta hydrolase"/>
    <property type="match status" value="1"/>
</dbReference>
<dbReference type="EMBL" id="SNXZ01000003">
    <property type="protein sequence ID" value="TDP97261.1"/>
    <property type="molecule type" value="Genomic_DNA"/>
</dbReference>
<keyword evidence="3" id="KW-1185">Reference proteome</keyword>
<proteinExistence type="predicted"/>
<evidence type="ECO:0000313" key="3">
    <source>
        <dbReference type="Proteomes" id="UP000295444"/>
    </source>
</evidence>
<dbReference type="RefSeq" id="WP_133850491.1">
    <property type="nucleotide sequence ID" value="NZ_SNXZ01000003.1"/>
</dbReference>
<dbReference type="InterPro" id="IPR050471">
    <property type="entry name" value="AB_hydrolase"/>
</dbReference>
<accession>A0A4R6SBF4</accession>
<dbReference type="GO" id="GO:0004806">
    <property type="term" value="F:triacylglycerol lipase activity"/>
    <property type="evidence" value="ECO:0007669"/>
    <property type="project" value="TreeGrafter"/>
</dbReference>
<gene>
    <name evidence="2" type="ORF">EV186_103224</name>
</gene>
<sequence length="272" mass="28816">MWLEVDGAKLYYQVEGAGPVLLVAQSGEGDADRSVDLVRHLVDSFTVVTYDRRGLSRSTVDDPSRPVSVAEHDRDAAAVLAAVTAEPALMLGCSFGAMIGLRVAVDHPSSVRLLVAHEPSVLGLLPADERAAVEARLVGLQEVHRAAGWQAVVPLLQELLDIDPASQEREPDLTPQSPLAGHRAANFDWFFTQDCSSLLANDMTAADLAGLSTRVIPAAGAATNPSMFDHRCAVLLGSALGVPVAEFPGAHNGNLTHPRAFAARFKHLVGNP</sequence>
<dbReference type="PANTHER" id="PTHR43433:SF5">
    <property type="entry name" value="AB HYDROLASE-1 DOMAIN-CONTAINING PROTEIN"/>
    <property type="match status" value="1"/>
</dbReference>
<evidence type="ECO:0000313" key="2">
    <source>
        <dbReference type="EMBL" id="TDP97261.1"/>
    </source>
</evidence>
<dbReference type="SUPFAM" id="SSF53474">
    <property type="entry name" value="alpha/beta-Hydrolases"/>
    <property type="match status" value="1"/>
</dbReference>
<name>A0A4R6SBF4_LABRH</name>
<reference evidence="2 3" key="1">
    <citation type="submission" date="2019-03" db="EMBL/GenBank/DDBJ databases">
        <title>Genomic Encyclopedia of Type Strains, Phase IV (KMG-IV): sequencing the most valuable type-strain genomes for metagenomic binning, comparative biology and taxonomic classification.</title>
        <authorList>
            <person name="Goeker M."/>
        </authorList>
    </citation>
    <scope>NUCLEOTIDE SEQUENCE [LARGE SCALE GENOMIC DNA]</scope>
    <source>
        <strain evidence="2 3">DSM 45361</strain>
    </source>
</reference>
<comment type="caution">
    <text evidence="2">The sequence shown here is derived from an EMBL/GenBank/DDBJ whole genome shotgun (WGS) entry which is preliminary data.</text>
</comment>
<organism evidence="2 3">
    <name type="scientific">Labedaea rhizosphaerae</name>
    <dbReference type="NCBI Taxonomy" id="598644"/>
    <lineage>
        <taxon>Bacteria</taxon>
        <taxon>Bacillati</taxon>
        <taxon>Actinomycetota</taxon>
        <taxon>Actinomycetes</taxon>
        <taxon>Pseudonocardiales</taxon>
        <taxon>Pseudonocardiaceae</taxon>
        <taxon>Labedaea</taxon>
    </lineage>
</organism>
<dbReference type="GO" id="GO:0046503">
    <property type="term" value="P:glycerolipid catabolic process"/>
    <property type="evidence" value="ECO:0007669"/>
    <property type="project" value="TreeGrafter"/>
</dbReference>
<dbReference type="OrthoDB" id="3210164at2"/>
<dbReference type="Pfam" id="PF00561">
    <property type="entry name" value="Abhydrolase_1"/>
    <property type="match status" value="1"/>
</dbReference>